<feature type="transmembrane region" description="Helical" evidence="1">
    <location>
        <begin position="83"/>
        <end position="113"/>
    </location>
</feature>
<protein>
    <submittedName>
        <fullName evidence="3">Uncharacterized protein</fullName>
    </submittedName>
</protein>
<name>A0AAF3ETX9_9BILA</name>
<organism evidence="2 3">
    <name type="scientific">Mesorhabditis belari</name>
    <dbReference type="NCBI Taxonomy" id="2138241"/>
    <lineage>
        <taxon>Eukaryota</taxon>
        <taxon>Metazoa</taxon>
        <taxon>Ecdysozoa</taxon>
        <taxon>Nematoda</taxon>
        <taxon>Chromadorea</taxon>
        <taxon>Rhabditida</taxon>
        <taxon>Rhabditina</taxon>
        <taxon>Rhabditomorpha</taxon>
        <taxon>Rhabditoidea</taxon>
        <taxon>Rhabditidae</taxon>
        <taxon>Mesorhabditinae</taxon>
        <taxon>Mesorhabditis</taxon>
    </lineage>
</organism>
<feature type="transmembrane region" description="Helical" evidence="1">
    <location>
        <begin position="275"/>
        <end position="296"/>
    </location>
</feature>
<feature type="transmembrane region" description="Helical" evidence="1">
    <location>
        <begin position="125"/>
        <end position="145"/>
    </location>
</feature>
<reference evidence="3" key="1">
    <citation type="submission" date="2024-02" db="UniProtKB">
        <authorList>
            <consortium name="WormBaseParasite"/>
        </authorList>
    </citation>
    <scope>IDENTIFICATION</scope>
</reference>
<dbReference type="Pfam" id="PF10318">
    <property type="entry name" value="7TM_GPCR_Srh"/>
    <property type="match status" value="1"/>
</dbReference>
<keyword evidence="2" id="KW-1185">Reference proteome</keyword>
<keyword evidence="1" id="KW-0812">Transmembrane</keyword>
<dbReference type="Proteomes" id="UP000887575">
    <property type="component" value="Unassembled WGS sequence"/>
</dbReference>
<proteinExistence type="predicted"/>
<dbReference type="AlphaFoldDB" id="A0AAF3ETX9"/>
<keyword evidence="1" id="KW-1133">Transmembrane helix</keyword>
<evidence type="ECO:0000313" key="3">
    <source>
        <dbReference type="WBParaSite" id="MBELARI_LOCUS17057"/>
    </source>
</evidence>
<feature type="transmembrane region" description="Helical" evidence="1">
    <location>
        <begin position="239"/>
        <end position="263"/>
    </location>
</feature>
<dbReference type="WBParaSite" id="MBELARI_LOCUS17057">
    <property type="protein sequence ID" value="MBELARI_LOCUS17057"/>
    <property type="gene ID" value="MBELARI_LOCUS17057"/>
</dbReference>
<feature type="transmembrane region" description="Helical" evidence="1">
    <location>
        <begin position="47"/>
        <end position="71"/>
    </location>
</feature>
<feature type="transmembrane region" description="Helical" evidence="1">
    <location>
        <begin position="12"/>
        <end position="35"/>
    </location>
</feature>
<evidence type="ECO:0000256" key="1">
    <source>
        <dbReference type="SAM" id="Phobius"/>
    </source>
</evidence>
<accession>A0AAF3ETX9</accession>
<keyword evidence="1" id="KW-0472">Membrane</keyword>
<feature type="transmembrane region" description="Helical" evidence="1">
    <location>
        <begin position="192"/>
        <end position="218"/>
    </location>
</feature>
<sequence length="333" mass="37723">MFYPNAVARQWISIAYNIIFIISTILLLAALYFLHFQKSMTSKTYKILLTLQLVIGFTDDITAISAHFIVIPELAVFFLLTPIIPSIGFSIFLAAIFFFQFHLNHGVLFIIVLYKFTSLYPEKIVVRRVLSVIAFTLIVMLDFTLEYFFHDLYSSGQCIIDVGLICARNNLPCEPEMPFMMQCRLTDYQLKIMAVVLIVLILLCLTVIGCVSMFVYFSRHNKTVMSSKTREIHRYLSKLLLLQCAIVFVCEALPMSFVTLAFINFFQSDFISTVGGLAVLGASLHSFFTSATVIFASKTYRGVISGWIRKILPKSCLPYPQTITVVSTSNTSK</sequence>
<dbReference type="InterPro" id="IPR019422">
    <property type="entry name" value="7TM_GPCR_serpentine_rcpt_Srh"/>
</dbReference>
<evidence type="ECO:0000313" key="2">
    <source>
        <dbReference type="Proteomes" id="UP000887575"/>
    </source>
</evidence>